<accession>A0A8J8T0Z3</accession>
<evidence type="ECO:0000313" key="1">
    <source>
        <dbReference type="EMBL" id="TNV78197.1"/>
    </source>
</evidence>
<gene>
    <name evidence="1" type="ORF">FGO68_gene5023</name>
</gene>
<dbReference type="EMBL" id="RRYP01010734">
    <property type="protein sequence ID" value="TNV78197.1"/>
    <property type="molecule type" value="Genomic_DNA"/>
</dbReference>
<sequence>MSVMSKQLMEKVKELESAQSKIQINKMAFSSSKMAAPALAASNMTNTRKIFRKAYKKAGSKQIGKKIMKKATKTVTKKALQD</sequence>
<name>A0A8J8T0Z3_HALGN</name>
<reference evidence="1" key="1">
    <citation type="submission" date="2019-06" db="EMBL/GenBank/DDBJ databases">
        <authorList>
            <person name="Zheng W."/>
        </authorList>
    </citation>
    <scope>NUCLEOTIDE SEQUENCE</scope>
    <source>
        <strain evidence="1">QDHG01</strain>
    </source>
</reference>
<evidence type="ECO:0000313" key="2">
    <source>
        <dbReference type="Proteomes" id="UP000785679"/>
    </source>
</evidence>
<dbReference type="AlphaFoldDB" id="A0A8J8T0Z3"/>
<comment type="caution">
    <text evidence="1">The sequence shown here is derived from an EMBL/GenBank/DDBJ whole genome shotgun (WGS) entry which is preliminary data.</text>
</comment>
<proteinExistence type="predicted"/>
<dbReference type="Proteomes" id="UP000785679">
    <property type="component" value="Unassembled WGS sequence"/>
</dbReference>
<protein>
    <submittedName>
        <fullName evidence="1">Uncharacterized protein</fullName>
    </submittedName>
</protein>
<organism evidence="1 2">
    <name type="scientific">Halteria grandinella</name>
    <dbReference type="NCBI Taxonomy" id="5974"/>
    <lineage>
        <taxon>Eukaryota</taxon>
        <taxon>Sar</taxon>
        <taxon>Alveolata</taxon>
        <taxon>Ciliophora</taxon>
        <taxon>Intramacronucleata</taxon>
        <taxon>Spirotrichea</taxon>
        <taxon>Stichotrichia</taxon>
        <taxon>Sporadotrichida</taxon>
        <taxon>Halteriidae</taxon>
        <taxon>Halteria</taxon>
    </lineage>
</organism>
<keyword evidence="2" id="KW-1185">Reference proteome</keyword>